<dbReference type="InterPro" id="IPR055170">
    <property type="entry name" value="GFO_IDH_MocA-like_dom"/>
</dbReference>
<dbReference type="Gene3D" id="3.40.50.720">
    <property type="entry name" value="NAD(P)-binding Rossmann-like Domain"/>
    <property type="match status" value="1"/>
</dbReference>
<sequence length="656" mass="69443">MRGSPPAACAGRGRRYASPWRRRISTSSPRKERGCDGGAGDPAGGSRPRHAHPGARGARRRRADPGLRGGAACGVPPGEGGRARDGGVHRAGRPGRAIRRAGAALRRAGPVARRPRDDRHGRIPDARRRLDTRDRSPLLPRPHGAAHDGGDAAGPRAAHRLSRSARTGCSAGAHRAAWRRGCRFRRRRYCRPHRLQRAARTRGGRGCGGLRAAADARATPDAGDADDQLRHRHARGHRPDPRIRRDGGHEGDPGRAEAAAVHEPSLADGDGAEALARAGHARRARELRAAASRLRAGGDRGGHPHAGGDAGVMRVALIGYGAWGRHHARALDQAPSAELVAVVAHGEASAAQAAADRPGIAVHRDPAAVFADPAIEAVVIAAPNALHADLGLAALRAGKHVLLEKPMALTLADCDALIAAARASGRVLTIGHELRVSTQWGRIKALIAEGAIGETRHASVSLFRFPYRTGSGGWRYDLGRVGSWILEEPVHFFDLLLWYGESWGRPVALRALASGDPAMPKALAVTLRFDGGQFATLNTVVGGFEHHVAVHVMGEAGAIRSLWSAAMDRSFAPAASLHLFRGRAQPGEQAEALPLGESGEVFELVTQAEQAVQGFRAGRALVPPEAARDAVRCCLLAERSAREGREIPWNETAVSA</sequence>
<comment type="caution">
    <text evidence="4">The sequence shown here is derived from an EMBL/GenBank/DDBJ whole genome shotgun (WGS) entry which is preliminary data.</text>
</comment>
<dbReference type="Pfam" id="PF22725">
    <property type="entry name" value="GFO_IDH_MocA_C3"/>
    <property type="match status" value="1"/>
</dbReference>
<evidence type="ECO:0000313" key="5">
    <source>
        <dbReference type="Proteomes" id="UP000245765"/>
    </source>
</evidence>
<dbReference type="InterPro" id="IPR036291">
    <property type="entry name" value="NAD(P)-bd_dom_sf"/>
</dbReference>
<feature type="compositionally biased region" description="Low complexity" evidence="1">
    <location>
        <begin position="100"/>
        <end position="112"/>
    </location>
</feature>
<feature type="compositionally biased region" description="Basic residues" evidence="1">
    <location>
        <begin position="47"/>
        <end position="62"/>
    </location>
</feature>
<feature type="domain" description="Gfo/Idh/MocA-like oxidoreductase N-terminal" evidence="2">
    <location>
        <begin position="313"/>
        <end position="432"/>
    </location>
</feature>
<feature type="compositionally biased region" description="Gly residues" evidence="1">
    <location>
        <begin position="67"/>
        <end position="80"/>
    </location>
</feature>
<dbReference type="InterPro" id="IPR051450">
    <property type="entry name" value="Gfo/Idh/MocA_Oxidoreductases"/>
</dbReference>
<dbReference type="PANTHER" id="PTHR43377">
    <property type="entry name" value="BILIVERDIN REDUCTASE A"/>
    <property type="match status" value="1"/>
</dbReference>
<dbReference type="Proteomes" id="UP000245765">
    <property type="component" value="Unassembled WGS sequence"/>
</dbReference>
<feature type="compositionally biased region" description="Basic and acidic residues" evidence="1">
    <location>
        <begin position="114"/>
        <end position="136"/>
    </location>
</feature>
<feature type="compositionally biased region" description="Basic and acidic residues" evidence="1">
    <location>
        <begin position="237"/>
        <end position="255"/>
    </location>
</feature>
<feature type="compositionally biased region" description="Low complexity" evidence="1">
    <location>
        <begin position="210"/>
        <end position="222"/>
    </location>
</feature>
<feature type="compositionally biased region" description="Basic residues" evidence="1">
    <location>
        <begin position="90"/>
        <end position="99"/>
    </location>
</feature>
<evidence type="ECO:0000259" key="3">
    <source>
        <dbReference type="Pfam" id="PF22725"/>
    </source>
</evidence>
<proteinExistence type="predicted"/>
<feature type="region of interest" description="Disordered" evidence="1">
    <location>
        <begin position="1"/>
        <end position="166"/>
    </location>
</feature>
<gene>
    <name evidence="4" type="ORF">DFH01_09620</name>
</gene>
<dbReference type="Gene3D" id="3.30.360.10">
    <property type="entry name" value="Dihydrodipicolinate Reductase, domain 2"/>
    <property type="match status" value="1"/>
</dbReference>
<accession>A0A317FF36</accession>
<name>A0A317FF36_9PROT</name>
<feature type="domain" description="GFO/IDH/MocA-like oxidoreductase" evidence="3">
    <location>
        <begin position="442"/>
        <end position="560"/>
    </location>
</feature>
<evidence type="ECO:0000256" key="1">
    <source>
        <dbReference type="SAM" id="MobiDB-lite"/>
    </source>
</evidence>
<evidence type="ECO:0008006" key="6">
    <source>
        <dbReference type="Google" id="ProtNLM"/>
    </source>
</evidence>
<organism evidence="4 5">
    <name type="scientific">Falsiroseomonas bella</name>
    <dbReference type="NCBI Taxonomy" id="2184016"/>
    <lineage>
        <taxon>Bacteria</taxon>
        <taxon>Pseudomonadati</taxon>
        <taxon>Pseudomonadota</taxon>
        <taxon>Alphaproteobacteria</taxon>
        <taxon>Acetobacterales</taxon>
        <taxon>Roseomonadaceae</taxon>
        <taxon>Falsiroseomonas</taxon>
    </lineage>
</organism>
<dbReference type="SUPFAM" id="SSF51735">
    <property type="entry name" value="NAD(P)-binding Rossmann-fold domains"/>
    <property type="match status" value="1"/>
</dbReference>
<dbReference type="InterPro" id="IPR000683">
    <property type="entry name" value="Gfo/Idh/MocA-like_OxRdtase_N"/>
</dbReference>
<dbReference type="EMBL" id="QGNA01000002">
    <property type="protein sequence ID" value="PWS37690.1"/>
    <property type="molecule type" value="Genomic_DNA"/>
</dbReference>
<reference evidence="5" key="1">
    <citation type="submission" date="2018-05" db="EMBL/GenBank/DDBJ databases">
        <authorList>
            <person name="Du Z."/>
            <person name="Wang X."/>
        </authorList>
    </citation>
    <scope>NUCLEOTIDE SEQUENCE [LARGE SCALE GENOMIC DNA]</scope>
    <source>
        <strain evidence="5">CQN31</strain>
    </source>
</reference>
<evidence type="ECO:0000313" key="4">
    <source>
        <dbReference type="EMBL" id="PWS37690.1"/>
    </source>
</evidence>
<protein>
    <recommendedName>
        <fullName evidence="6">Gfo/Idh/MocA family oxidoreductase</fullName>
    </recommendedName>
</protein>
<dbReference type="PANTHER" id="PTHR43377:SF1">
    <property type="entry name" value="BILIVERDIN REDUCTASE A"/>
    <property type="match status" value="1"/>
</dbReference>
<dbReference type="Pfam" id="PF01408">
    <property type="entry name" value="GFO_IDH_MocA"/>
    <property type="match status" value="1"/>
</dbReference>
<feature type="compositionally biased region" description="Basic residues" evidence="1">
    <location>
        <begin position="12"/>
        <end position="24"/>
    </location>
</feature>
<dbReference type="GO" id="GO:0000166">
    <property type="term" value="F:nucleotide binding"/>
    <property type="evidence" value="ECO:0007669"/>
    <property type="project" value="InterPro"/>
</dbReference>
<dbReference type="AlphaFoldDB" id="A0A317FF36"/>
<evidence type="ECO:0000259" key="2">
    <source>
        <dbReference type="Pfam" id="PF01408"/>
    </source>
</evidence>
<keyword evidence="5" id="KW-1185">Reference proteome</keyword>
<dbReference type="SUPFAM" id="SSF55347">
    <property type="entry name" value="Glyceraldehyde-3-phosphate dehydrogenase-like, C-terminal domain"/>
    <property type="match status" value="1"/>
</dbReference>
<feature type="region of interest" description="Disordered" evidence="1">
    <location>
        <begin position="201"/>
        <end position="267"/>
    </location>
</feature>